<evidence type="ECO:0000313" key="2">
    <source>
        <dbReference type="Proteomes" id="UP000315010"/>
    </source>
</evidence>
<dbReference type="EMBL" id="SJPJ01000001">
    <property type="protein sequence ID" value="TWT83990.1"/>
    <property type="molecule type" value="Genomic_DNA"/>
</dbReference>
<dbReference type="Proteomes" id="UP000315010">
    <property type="component" value="Unassembled WGS sequence"/>
</dbReference>
<dbReference type="AlphaFoldDB" id="A0A5C5Z9W3"/>
<gene>
    <name evidence="1" type="ORF">CA13_54640</name>
</gene>
<reference evidence="1 2" key="1">
    <citation type="submission" date="2019-02" db="EMBL/GenBank/DDBJ databases">
        <title>Deep-cultivation of Planctomycetes and their phenomic and genomic characterization uncovers novel biology.</title>
        <authorList>
            <person name="Wiegand S."/>
            <person name="Jogler M."/>
            <person name="Boedeker C."/>
            <person name="Pinto D."/>
            <person name="Vollmers J."/>
            <person name="Rivas-Marin E."/>
            <person name="Kohn T."/>
            <person name="Peeters S.H."/>
            <person name="Heuer A."/>
            <person name="Rast P."/>
            <person name="Oberbeckmann S."/>
            <person name="Bunk B."/>
            <person name="Jeske O."/>
            <person name="Meyerdierks A."/>
            <person name="Storesund J.E."/>
            <person name="Kallscheuer N."/>
            <person name="Luecker S."/>
            <person name="Lage O.M."/>
            <person name="Pohl T."/>
            <person name="Merkel B.J."/>
            <person name="Hornburger P."/>
            <person name="Mueller R.-W."/>
            <person name="Bruemmer F."/>
            <person name="Labrenz M."/>
            <person name="Spormann A.M."/>
            <person name="Op Den Camp H."/>
            <person name="Overmann J."/>
            <person name="Amann R."/>
            <person name="Jetten M.S.M."/>
            <person name="Mascher T."/>
            <person name="Medema M.H."/>
            <person name="Devos D.P."/>
            <person name="Kaster A.-K."/>
            <person name="Ovreas L."/>
            <person name="Rohde M."/>
            <person name="Galperin M.Y."/>
            <person name="Jogler C."/>
        </authorList>
    </citation>
    <scope>NUCLEOTIDE SEQUENCE [LARGE SCALE GENOMIC DNA]</scope>
    <source>
        <strain evidence="1 2">CA13</strain>
    </source>
</reference>
<sequence length="35" mass="3944">MFHETKSGTLIRITGLSHNIGKIAIPFQPDKLICY</sequence>
<evidence type="ECO:0000313" key="1">
    <source>
        <dbReference type="EMBL" id="TWT83990.1"/>
    </source>
</evidence>
<comment type="caution">
    <text evidence="1">The sequence shown here is derived from an EMBL/GenBank/DDBJ whole genome shotgun (WGS) entry which is preliminary data.</text>
</comment>
<protein>
    <submittedName>
        <fullName evidence="1">Uncharacterized protein</fullName>
    </submittedName>
</protein>
<proteinExistence type="predicted"/>
<accession>A0A5C5Z9W3</accession>
<name>A0A5C5Z9W3_9BACT</name>
<organism evidence="1 2">
    <name type="scientific">Novipirellula herctigrandis</name>
    <dbReference type="NCBI Taxonomy" id="2527986"/>
    <lineage>
        <taxon>Bacteria</taxon>
        <taxon>Pseudomonadati</taxon>
        <taxon>Planctomycetota</taxon>
        <taxon>Planctomycetia</taxon>
        <taxon>Pirellulales</taxon>
        <taxon>Pirellulaceae</taxon>
        <taxon>Novipirellula</taxon>
    </lineage>
</organism>
<keyword evidence="2" id="KW-1185">Reference proteome</keyword>